<gene>
    <name evidence="3" type="ORF">KKP3000_002233</name>
</gene>
<feature type="domain" description="Glycosyl transferase family 1" evidence="2">
    <location>
        <begin position="199"/>
        <end position="329"/>
    </location>
</feature>
<dbReference type="Gene3D" id="3.40.50.2000">
    <property type="entry name" value="Glycogen Phosphorylase B"/>
    <property type="match status" value="2"/>
</dbReference>
<reference evidence="3 4" key="1">
    <citation type="journal article" date="2024" name="Int. J. Mol. Sci.">
        <title>Exploration of Alicyclobacillus spp. Genome in Search of Antibiotic Resistance.</title>
        <authorList>
            <person name="Bucka-Kolendo J."/>
            <person name="Kiousi D.E."/>
            <person name="Dekowska A."/>
            <person name="Mikolajczuk-Szczyrba A."/>
            <person name="Karadedos D.M."/>
            <person name="Michael P."/>
            <person name="Galanis A."/>
            <person name="Sokolowska B."/>
        </authorList>
    </citation>
    <scope>NUCLEOTIDE SEQUENCE [LARGE SCALE GENOMIC DNA]</scope>
    <source>
        <strain evidence="3 4">KKP 3000</strain>
    </source>
</reference>
<dbReference type="EMBL" id="JBDXSU010000002">
    <property type="protein sequence ID" value="MFB5189233.1"/>
    <property type="molecule type" value="Genomic_DNA"/>
</dbReference>
<dbReference type="RefSeq" id="WP_275472623.1">
    <property type="nucleotide sequence ID" value="NZ_CP162940.1"/>
</dbReference>
<keyword evidence="1" id="KW-0808">Transferase</keyword>
<evidence type="ECO:0000313" key="4">
    <source>
        <dbReference type="Proteomes" id="UP001579974"/>
    </source>
</evidence>
<keyword evidence="4" id="KW-1185">Reference proteome</keyword>
<dbReference type="SUPFAM" id="SSF53756">
    <property type="entry name" value="UDP-Glycosyltransferase/glycogen phosphorylase"/>
    <property type="match status" value="1"/>
</dbReference>
<dbReference type="PANTHER" id="PTHR46401">
    <property type="entry name" value="GLYCOSYLTRANSFERASE WBBK-RELATED"/>
    <property type="match status" value="1"/>
</dbReference>
<dbReference type="InterPro" id="IPR001296">
    <property type="entry name" value="Glyco_trans_1"/>
</dbReference>
<evidence type="ECO:0000256" key="1">
    <source>
        <dbReference type="ARBA" id="ARBA00022679"/>
    </source>
</evidence>
<proteinExistence type="predicted"/>
<dbReference type="CDD" id="cd03809">
    <property type="entry name" value="GT4_MtfB-like"/>
    <property type="match status" value="1"/>
</dbReference>
<dbReference type="Pfam" id="PF00534">
    <property type="entry name" value="Glycos_transf_1"/>
    <property type="match status" value="1"/>
</dbReference>
<protein>
    <submittedName>
        <fullName evidence="3">Glycosyltransferase family 1 protein</fullName>
    </submittedName>
</protein>
<name>A0ABV5AAG2_9BACL</name>
<comment type="caution">
    <text evidence="3">The sequence shown here is derived from an EMBL/GenBank/DDBJ whole genome shotgun (WGS) entry which is preliminary data.</text>
</comment>
<evidence type="ECO:0000313" key="3">
    <source>
        <dbReference type="EMBL" id="MFB5189233.1"/>
    </source>
</evidence>
<organism evidence="3 4">
    <name type="scientific">Alicyclobacillus fastidiosus</name>
    <dbReference type="NCBI Taxonomy" id="392011"/>
    <lineage>
        <taxon>Bacteria</taxon>
        <taxon>Bacillati</taxon>
        <taxon>Bacillota</taxon>
        <taxon>Bacilli</taxon>
        <taxon>Bacillales</taxon>
        <taxon>Alicyclobacillaceae</taxon>
        <taxon>Alicyclobacillus</taxon>
    </lineage>
</organism>
<accession>A0ABV5AAG2</accession>
<dbReference type="PANTHER" id="PTHR46401:SF2">
    <property type="entry name" value="GLYCOSYLTRANSFERASE WBBK-RELATED"/>
    <property type="match status" value="1"/>
</dbReference>
<evidence type="ECO:0000259" key="2">
    <source>
        <dbReference type="Pfam" id="PF00534"/>
    </source>
</evidence>
<sequence length="361" mass="39563">MTTSVRVALDCSLSRGQLGRGGNRFARAVEAAVDLLCSNAIFNHTIDVVKFDLVHWQRKADEGGAPVRLSRLPGPVKRALWDKGTKWRLGPLGSRFIGLPDVVHTVEFRLVQLAGSRSIYSLFDLPWIRGASHAEGLRPTIESSLQHADIVLAVSQCTKQDALTWGVPESRIRQIYPAIEPIYLEAAKRPRPVSVAGDFFLFVGSCGSPNKNFNRLILALAESGLDIPLVVVGPDDPAPYLQGVQVPVRYLGHVAEETLLALYDHATALLFPSLFEGFGYPVVEAMARGCPVLTSNIEVIREVADDAAVFVNPWNVDDIAWGIRVVTKSSIVSPLIERGRRQAETFSLQRLAGSLLSMYTE</sequence>
<dbReference type="Proteomes" id="UP001579974">
    <property type="component" value="Unassembled WGS sequence"/>
</dbReference>